<protein>
    <submittedName>
        <fullName evidence="2">Uncharacterized protein</fullName>
    </submittedName>
</protein>
<dbReference type="Proteomes" id="UP001190700">
    <property type="component" value="Unassembled WGS sequence"/>
</dbReference>
<comment type="caution">
    <text evidence="2">The sequence shown here is derived from an EMBL/GenBank/DDBJ whole genome shotgun (WGS) entry which is preliminary data.</text>
</comment>
<proteinExistence type="predicted"/>
<sequence length="214" mass="24344">MSSALTDVSNAPVFAKRISKSDFEKQSLDVTTKMIQELNEQVRKNPSVAKGSKFFANKENIVKGLPVFQGKHSRFEYDSDEIKAVLVNESENTSESWEMGSDSGARTRSVEMDGTEEEEWRDSDEEEWSSETPEYATRWLENSSFVDYEEDVCAFPGSPDMDRESTELGWVDSTHYNQSFYEGEAEELSCQLDSCKLDSSNKSNTHVRFGEDDE</sequence>
<evidence type="ECO:0000313" key="2">
    <source>
        <dbReference type="EMBL" id="KAK3265151.1"/>
    </source>
</evidence>
<organism evidence="2 3">
    <name type="scientific">Cymbomonas tetramitiformis</name>
    <dbReference type="NCBI Taxonomy" id="36881"/>
    <lineage>
        <taxon>Eukaryota</taxon>
        <taxon>Viridiplantae</taxon>
        <taxon>Chlorophyta</taxon>
        <taxon>Pyramimonadophyceae</taxon>
        <taxon>Pyramimonadales</taxon>
        <taxon>Pyramimonadaceae</taxon>
        <taxon>Cymbomonas</taxon>
    </lineage>
</organism>
<dbReference type="EMBL" id="LGRX02014101">
    <property type="protein sequence ID" value="KAK3265151.1"/>
    <property type="molecule type" value="Genomic_DNA"/>
</dbReference>
<accession>A0AAE0FSC9</accession>
<keyword evidence="3" id="KW-1185">Reference proteome</keyword>
<reference evidence="2 3" key="1">
    <citation type="journal article" date="2015" name="Genome Biol. Evol.">
        <title>Comparative Genomics of a Bacterivorous Green Alga Reveals Evolutionary Causalities and Consequences of Phago-Mixotrophic Mode of Nutrition.</title>
        <authorList>
            <person name="Burns J.A."/>
            <person name="Paasch A."/>
            <person name="Narechania A."/>
            <person name="Kim E."/>
        </authorList>
    </citation>
    <scope>NUCLEOTIDE SEQUENCE [LARGE SCALE GENOMIC DNA]</scope>
    <source>
        <strain evidence="2 3">PLY_AMNH</strain>
    </source>
</reference>
<name>A0AAE0FSC9_9CHLO</name>
<feature type="compositionally biased region" description="Acidic residues" evidence="1">
    <location>
        <begin position="113"/>
        <end position="129"/>
    </location>
</feature>
<feature type="region of interest" description="Disordered" evidence="1">
    <location>
        <begin position="90"/>
        <end position="134"/>
    </location>
</feature>
<gene>
    <name evidence="2" type="ORF">CYMTET_26149</name>
</gene>
<dbReference type="AlphaFoldDB" id="A0AAE0FSC9"/>
<evidence type="ECO:0000256" key="1">
    <source>
        <dbReference type="SAM" id="MobiDB-lite"/>
    </source>
</evidence>
<evidence type="ECO:0000313" key="3">
    <source>
        <dbReference type="Proteomes" id="UP001190700"/>
    </source>
</evidence>